<name>A0A9W9XM09_9EURO</name>
<feature type="repeat" description="ANK" evidence="2">
    <location>
        <begin position="1009"/>
        <end position="1041"/>
    </location>
</feature>
<evidence type="ECO:0000259" key="6">
    <source>
        <dbReference type="Pfam" id="PF24883"/>
    </source>
</evidence>
<dbReference type="GO" id="GO:0003824">
    <property type="term" value="F:catalytic activity"/>
    <property type="evidence" value="ECO:0007669"/>
    <property type="project" value="InterPro"/>
</dbReference>
<dbReference type="PANTHER" id="PTHR46082:SF11">
    <property type="entry name" value="AAA+ ATPASE DOMAIN-CONTAINING PROTEIN-RELATED"/>
    <property type="match status" value="1"/>
</dbReference>
<evidence type="ECO:0000259" key="4">
    <source>
        <dbReference type="Pfam" id="PF01048"/>
    </source>
</evidence>
<dbReference type="InterPro" id="IPR056884">
    <property type="entry name" value="NPHP3-like_N"/>
</dbReference>
<feature type="domain" description="Nucleoside phosphorylase" evidence="4">
    <location>
        <begin position="33"/>
        <end position="317"/>
    </location>
</feature>
<protein>
    <recommendedName>
        <fullName evidence="9">Nucleoside phosphorylase domain-containing protein</fullName>
    </recommendedName>
</protein>
<accession>A0A9W9XM09</accession>
<dbReference type="InterPro" id="IPR036770">
    <property type="entry name" value="Ankyrin_rpt-contain_sf"/>
</dbReference>
<dbReference type="Gene3D" id="3.40.50.300">
    <property type="entry name" value="P-loop containing nucleotide triphosphate hydrolases"/>
    <property type="match status" value="1"/>
</dbReference>
<proteinExistence type="predicted"/>
<dbReference type="Pfam" id="PF01048">
    <property type="entry name" value="PNP_UDP_1"/>
    <property type="match status" value="1"/>
</dbReference>
<comment type="caution">
    <text evidence="7">The sequence shown here is derived from an EMBL/GenBank/DDBJ whole genome shotgun (WGS) entry which is preliminary data.</text>
</comment>
<keyword evidence="1" id="KW-0677">Repeat</keyword>
<dbReference type="InterPro" id="IPR027417">
    <property type="entry name" value="P-loop_NTPase"/>
</dbReference>
<dbReference type="Pfam" id="PF24883">
    <property type="entry name" value="NPHP3_N"/>
    <property type="match status" value="1"/>
</dbReference>
<dbReference type="InterPro" id="IPR002110">
    <property type="entry name" value="Ankyrin_rpt"/>
</dbReference>
<evidence type="ECO:0000313" key="7">
    <source>
        <dbReference type="EMBL" id="KAJ5495358.1"/>
    </source>
</evidence>
<feature type="domain" description="Nephrocystin 3-like N-terminal" evidence="6">
    <location>
        <begin position="398"/>
        <end position="567"/>
    </location>
</feature>
<dbReference type="PROSITE" id="PS50297">
    <property type="entry name" value="ANK_REP_REGION"/>
    <property type="match status" value="2"/>
</dbReference>
<reference evidence="7" key="1">
    <citation type="submission" date="2022-12" db="EMBL/GenBank/DDBJ databases">
        <authorList>
            <person name="Petersen C."/>
        </authorList>
    </citation>
    <scope>NUCLEOTIDE SEQUENCE</scope>
    <source>
        <strain evidence="7">IBT 30728</strain>
    </source>
</reference>
<dbReference type="Proteomes" id="UP001148312">
    <property type="component" value="Unassembled WGS sequence"/>
</dbReference>
<dbReference type="RefSeq" id="XP_056794371.1">
    <property type="nucleotide sequence ID" value="XM_056930078.1"/>
</dbReference>
<feature type="repeat" description="ANK" evidence="2">
    <location>
        <begin position="1274"/>
        <end position="1306"/>
    </location>
</feature>
<dbReference type="PROSITE" id="PS50088">
    <property type="entry name" value="ANK_REPEAT"/>
    <property type="match status" value="4"/>
</dbReference>
<evidence type="ECO:0000313" key="8">
    <source>
        <dbReference type="Proteomes" id="UP001148312"/>
    </source>
</evidence>
<evidence type="ECO:0000256" key="1">
    <source>
        <dbReference type="ARBA" id="ARBA00022737"/>
    </source>
</evidence>
<dbReference type="Pfam" id="PF22939">
    <property type="entry name" value="WHD_GPIID"/>
    <property type="match status" value="1"/>
</dbReference>
<evidence type="ECO:0008006" key="9">
    <source>
        <dbReference type="Google" id="ProtNLM"/>
    </source>
</evidence>
<reference evidence="7" key="2">
    <citation type="journal article" date="2023" name="IMA Fungus">
        <title>Comparative genomic study of the Penicillium genus elucidates a diverse pangenome and 15 lateral gene transfer events.</title>
        <authorList>
            <person name="Petersen C."/>
            <person name="Sorensen T."/>
            <person name="Nielsen M.R."/>
            <person name="Sondergaard T.E."/>
            <person name="Sorensen J.L."/>
            <person name="Fitzpatrick D.A."/>
            <person name="Frisvad J.C."/>
            <person name="Nielsen K.L."/>
        </authorList>
    </citation>
    <scope>NUCLEOTIDE SEQUENCE</scope>
    <source>
        <strain evidence="7">IBT 30728</strain>
    </source>
</reference>
<dbReference type="InterPro" id="IPR054471">
    <property type="entry name" value="GPIID_WHD"/>
</dbReference>
<dbReference type="InterPro" id="IPR000845">
    <property type="entry name" value="Nucleoside_phosphorylase_d"/>
</dbReference>
<evidence type="ECO:0000256" key="2">
    <source>
        <dbReference type="PROSITE-ProRule" id="PRU00023"/>
    </source>
</evidence>
<dbReference type="SUPFAM" id="SSF48403">
    <property type="entry name" value="Ankyrin repeat"/>
    <property type="match status" value="1"/>
</dbReference>
<feature type="region of interest" description="Disordered" evidence="3">
    <location>
        <begin position="1"/>
        <end position="27"/>
    </location>
</feature>
<dbReference type="Gene3D" id="3.40.50.1580">
    <property type="entry name" value="Nucleoside phosphorylase domain"/>
    <property type="match status" value="1"/>
</dbReference>
<gene>
    <name evidence="7" type="ORF">N7539_000474</name>
</gene>
<dbReference type="GeneID" id="81620327"/>
<evidence type="ECO:0000256" key="3">
    <source>
        <dbReference type="SAM" id="MobiDB-lite"/>
    </source>
</evidence>
<organism evidence="7 8">
    <name type="scientific">Penicillium diatomitis</name>
    <dbReference type="NCBI Taxonomy" id="2819901"/>
    <lineage>
        <taxon>Eukaryota</taxon>
        <taxon>Fungi</taxon>
        <taxon>Dikarya</taxon>
        <taxon>Ascomycota</taxon>
        <taxon>Pezizomycotina</taxon>
        <taxon>Eurotiomycetes</taxon>
        <taxon>Eurotiomycetidae</taxon>
        <taxon>Eurotiales</taxon>
        <taxon>Aspergillaceae</taxon>
        <taxon>Penicillium</taxon>
    </lineage>
</organism>
<dbReference type="Gene3D" id="1.25.40.20">
    <property type="entry name" value="Ankyrin repeat-containing domain"/>
    <property type="match status" value="3"/>
</dbReference>
<dbReference type="Pfam" id="PF12796">
    <property type="entry name" value="Ank_2"/>
    <property type="match status" value="3"/>
</dbReference>
<feature type="repeat" description="ANK" evidence="2">
    <location>
        <begin position="1127"/>
        <end position="1159"/>
    </location>
</feature>
<keyword evidence="8" id="KW-1185">Reference proteome</keyword>
<dbReference type="GO" id="GO:0009116">
    <property type="term" value="P:nucleoside metabolic process"/>
    <property type="evidence" value="ECO:0007669"/>
    <property type="project" value="InterPro"/>
</dbReference>
<sequence length="1345" mass="149611">MSGSSHGRRLRIENDARQNGGPSRQRRRHQDYTVACICALPLEMAAVAAMLDERHESLPAKPSDTNSYILGRIGHHCVAIACLPAGVYGTTAATNVATQMLSTFDSIRFGLMIGIGGGVPSRSNDIRLGDVVVSKPTRDTGGVIQYDYGKTVAGGRFELTGTLNKPPSVLLTAVARLQAEHKLEPSRMPQILSDAIAKYPATKKDLTYCGQESDRLFASNYDHPVSDCDSEDCRHCDPAMLISRSTRDDHNPVIHYGLIASGNQVMKHGKRRDQLAGDLGVLCFEMEAAGLMDNFPCLVIRGICDYCDSHKNKKWQNYAAGTAAAYGKEILSVIPPSQVNDAMLAEVSRRTPRAGGFGSLPNEVTKYKSRNIQKIIDDVSDYDHERMHQRLSRKRLIGTTRWIFDHPHFKQWFNEKTANSLWCSGIIGSGKTMIASAVIDAAKYDLKTPTAFFYCIEDFPASLDSITILSSLVKQLCGYLLRKDLTLPDNIARDLYRFFGPKRLKPDFDDMAELFSNCYRPLEEVILVVDGIDALGREHAMPLLKVLRLCLVKFGTRSKSRIMLLSRDQVAGFINIDTIMPGILHITTSLNVTQDIKTYIESSVEDKMLYRRLTDDPLLLKEVRQRLLEESSGMFLWVFLQIEILWDTCFTDADIRSTIADLPKDLEDTYGRCLSRIDRGDSRVLKVLKWVSFASNPLHIDELREVIGFSIDDTTWTPSKKPLDFFVVGCCANLVVVEPTDGLVRFAHFSVKQYLDKARSQKLIEGYPTHAQGVAECGETCVAYLSLPNFNLQIASRCEESVVMTPPILFARDAIYKSIASRFFPKSRTEMRRVSLPLRSVRSTTRPDEDEYNFLTYAIKNWTSQTRNLHPNSPVWGKFVRLATCTDDTWKFHPWVSGGQSQASRYHGLFSWAVIEQHAPLLSIAMSVTSYMQVICDLPLIGKGIPALHVAVKLRNVSIMKKLLEVCNPNQRDADGLVALHHVALNGDVECCRALLARRDLDINAVSKSHGSPLWLALSQDHQQIIHLLMDSGARMDRREECIHNMPLLFAIADGNVQLSLQLIESGVNIEARWSNDHSTYWRSTRHPYWVDRLLMTPLCLATELRLDVIVKALLDKGADIEARGMNGMSPLLLAVEDGNEALVRVLLARGAQVMVPKVDTSAESTDNNRYLTTKELGSFHSPLLIATEKGHEAVVQLLKGANTHATTSSGLTALAIATMHGDEELVNLLLCDLVNTTAPEREKLLLIAVEAGNIHVVKALLEIGVNIEVSDTNGDTSLHIATKNGNKALVRMLLDEGADVRATNLFGLTPIAIANLPKHDEITYALRERLLQSTLARKGVNSKA</sequence>
<dbReference type="PANTHER" id="PTHR46082">
    <property type="entry name" value="ATP/GTP-BINDING PROTEIN-RELATED"/>
    <property type="match status" value="1"/>
</dbReference>
<dbReference type="SUPFAM" id="SSF52540">
    <property type="entry name" value="P-loop containing nucleoside triphosphate hydrolases"/>
    <property type="match status" value="1"/>
</dbReference>
<feature type="repeat" description="ANK" evidence="2">
    <location>
        <begin position="1241"/>
        <end position="1273"/>
    </location>
</feature>
<evidence type="ECO:0000259" key="5">
    <source>
        <dbReference type="Pfam" id="PF22939"/>
    </source>
</evidence>
<dbReference type="EMBL" id="JAPWDQ010000001">
    <property type="protein sequence ID" value="KAJ5495358.1"/>
    <property type="molecule type" value="Genomic_DNA"/>
</dbReference>
<dbReference type="SMART" id="SM00248">
    <property type="entry name" value="ANK"/>
    <property type="match status" value="10"/>
</dbReference>
<keyword evidence="2" id="KW-0040">ANK repeat</keyword>
<feature type="domain" description="GPI inositol-deacylase winged helix" evidence="5">
    <location>
        <begin position="683"/>
        <end position="757"/>
    </location>
</feature>
<dbReference type="InterPro" id="IPR053137">
    <property type="entry name" value="NLR-like"/>
</dbReference>
<dbReference type="InterPro" id="IPR035994">
    <property type="entry name" value="Nucleoside_phosphorylase_sf"/>
</dbReference>
<dbReference type="SUPFAM" id="SSF53167">
    <property type="entry name" value="Purine and uridine phosphorylases"/>
    <property type="match status" value="1"/>
</dbReference>